<feature type="region of interest" description="Disordered" evidence="1">
    <location>
        <begin position="1"/>
        <end position="135"/>
    </location>
</feature>
<accession>A0ABR0KJK7</accession>
<evidence type="ECO:0000256" key="1">
    <source>
        <dbReference type="SAM" id="MobiDB-lite"/>
    </source>
</evidence>
<proteinExistence type="predicted"/>
<feature type="compositionally biased region" description="Polar residues" evidence="1">
    <location>
        <begin position="1"/>
        <end position="10"/>
    </location>
</feature>
<reference evidence="2 3" key="1">
    <citation type="submission" date="2023-08" db="EMBL/GenBank/DDBJ databases">
        <title>Black Yeasts Isolated from many extreme environments.</title>
        <authorList>
            <person name="Coleine C."/>
            <person name="Stajich J.E."/>
            <person name="Selbmann L."/>
        </authorList>
    </citation>
    <scope>NUCLEOTIDE SEQUENCE [LARGE SCALE GENOMIC DNA]</scope>
    <source>
        <strain evidence="2 3">CCFEE 5885</strain>
    </source>
</reference>
<keyword evidence="3" id="KW-1185">Reference proteome</keyword>
<name>A0ABR0KJK7_9EURO</name>
<dbReference type="Proteomes" id="UP001345013">
    <property type="component" value="Unassembled WGS sequence"/>
</dbReference>
<gene>
    <name evidence="2" type="ORF">LTR24_001924</name>
</gene>
<feature type="region of interest" description="Disordered" evidence="1">
    <location>
        <begin position="535"/>
        <end position="603"/>
    </location>
</feature>
<feature type="region of interest" description="Disordered" evidence="1">
    <location>
        <begin position="199"/>
        <end position="229"/>
    </location>
</feature>
<feature type="region of interest" description="Disordered" evidence="1">
    <location>
        <begin position="398"/>
        <end position="417"/>
    </location>
</feature>
<feature type="region of interest" description="Disordered" evidence="1">
    <location>
        <begin position="315"/>
        <end position="348"/>
    </location>
</feature>
<feature type="compositionally biased region" description="Acidic residues" evidence="1">
    <location>
        <begin position="71"/>
        <end position="90"/>
    </location>
</feature>
<evidence type="ECO:0000313" key="3">
    <source>
        <dbReference type="Proteomes" id="UP001345013"/>
    </source>
</evidence>
<organism evidence="2 3">
    <name type="scientific">Lithohypha guttulata</name>
    <dbReference type="NCBI Taxonomy" id="1690604"/>
    <lineage>
        <taxon>Eukaryota</taxon>
        <taxon>Fungi</taxon>
        <taxon>Dikarya</taxon>
        <taxon>Ascomycota</taxon>
        <taxon>Pezizomycotina</taxon>
        <taxon>Eurotiomycetes</taxon>
        <taxon>Chaetothyriomycetidae</taxon>
        <taxon>Chaetothyriales</taxon>
        <taxon>Trichomeriaceae</taxon>
        <taxon>Lithohypha</taxon>
    </lineage>
</organism>
<feature type="region of interest" description="Disordered" evidence="1">
    <location>
        <begin position="275"/>
        <end position="302"/>
    </location>
</feature>
<feature type="compositionally biased region" description="Polar residues" evidence="1">
    <location>
        <begin position="53"/>
        <end position="65"/>
    </location>
</feature>
<protein>
    <submittedName>
        <fullName evidence="2">Uncharacterized protein</fullName>
    </submittedName>
</protein>
<evidence type="ECO:0000313" key="2">
    <source>
        <dbReference type="EMBL" id="KAK5098103.1"/>
    </source>
</evidence>
<feature type="compositionally biased region" description="Basic residues" evidence="1">
    <location>
        <begin position="594"/>
        <end position="603"/>
    </location>
</feature>
<sequence>MSQRINSNARGRQVHMPPSRGPQIKLTLGGKTGKKNGAQKTTTVRNSKKKSRLSSFSEAESTTSGDKSDGESDMDEASEEADDESEDPEADALSHLAKLPCGAGPTPSNQELAGFPELGEWAGFPDLPDTKDPYDIDQDLEKTIFDSDDDLVYERVNEVSESENENDADLERAEEALLTAEFDDERTSHFANQIDGMSAYGFGDDSEDEEEGSIFFPFSSSDEANEAHERRVHFQEQMSFIEQQEVGMPHAFTVLGHSPTMTRSLLQSAMLPSGLTLSNESSDEEEEQHHGEPAEDDCDSDATVELEEPAQVWQLSSARRTSKAESPPPAPVAKGTPGQKGPVRGTFEDDGAKATAILDPSGKKLLFSDAHLIGGVFARKYGPSLPASRSNSFASAVLNETDSSHSSGSPRPQTAQPTSTVDLMLAGLTSGEHAPTDGQATGPPEAFMPTDTSFLNNFITTDLFGGEDDINPDGDLRLEDIIAFGANADDNESVCDSPMATSLLPHSMSAPSTPLAHLNHLNVAAFKRKAEPHHFDAPPLPSPMRNNFLTPHKRKRRSTRNDSPYNNAHYQGVTPVQRITCDELPSSPAPSYSHMHKRRKTMF</sequence>
<dbReference type="EMBL" id="JAVRRG010000015">
    <property type="protein sequence ID" value="KAK5098103.1"/>
    <property type="molecule type" value="Genomic_DNA"/>
</dbReference>
<comment type="caution">
    <text evidence="2">The sequence shown here is derived from an EMBL/GenBank/DDBJ whole genome shotgun (WGS) entry which is preliminary data.</text>
</comment>